<name>A0A6P1XXF5_9SPIR</name>
<dbReference type="SUPFAM" id="SSF53335">
    <property type="entry name" value="S-adenosyl-L-methionine-dependent methyltransferases"/>
    <property type="match status" value="1"/>
</dbReference>
<dbReference type="EC" id="2.1.1.72" evidence="1"/>
<dbReference type="Pfam" id="PF07669">
    <property type="entry name" value="Eco57I"/>
    <property type="match status" value="1"/>
</dbReference>
<proteinExistence type="predicted"/>
<dbReference type="InterPro" id="IPR050953">
    <property type="entry name" value="N4_N6_ade-DNA_methylase"/>
</dbReference>
<evidence type="ECO:0000259" key="9">
    <source>
        <dbReference type="Pfam" id="PF12950"/>
    </source>
</evidence>
<evidence type="ECO:0000313" key="11">
    <source>
        <dbReference type="Proteomes" id="UP000464374"/>
    </source>
</evidence>
<dbReference type="AlphaFoldDB" id="A0A6P1XXF5"/>
<dbReference type="GO" id="GO:0032259">
    <property type="term" value="P:methylation"/>
    <property type="evidence" value="ECO:0007669"/>
    <property type="project" value="UniProtKB-KW"/>
</dbReference>
<evidence type="ECO:0000256" key="3">
    <source>
        <dbReference type="ARBA" id="ARBA00022679"/>
    </source>
</evidence>
<evidence type="ECO:0000313" key="10">
    <source>
        <dbReference type="EMBL" id="QHX42168.1"/>
    </source>
</evidence>
<keyword evidence="6" id="KW-0238">DNA-binding</keyword>
<dbReference type="RefSeq" id="WP_162661983.1">
    <property type="nucleotide sequence ID" value="NZ_CP048020.1"/>
</dbReference>
<dbReference type="SUPFAM" id="SSF116734">
    <property type="entry name" value="DNA methylase specificity domain"/>
    <property type="match status" value="1"/>
</dbReference>
<dbReference type="GO" id="GO:0009307">
    <property type="term" value="P:DNA restriction-modification system"/>
    <property type="evidence" value="ECO:0007669"/>
    <property type="project" value="UniProtKB-KW"/>
</dbReference>
<dbReference type="PANTHER" id="PTHR33841:SF1">
    <property type="entry name" value="DNA METHYLTRANSFERASE A"/>
    <property type="match status" value="1"/>
</dbReference>
<keyword evidence="5" id="KW-0680">Restriction system</keyword>
<dbReference type="GO" id="GO:0003677">
    <property type="term" value="F:DNA binding"/>
    <property type="evidence" value="ECO:0007669"/>
    <property type="project" value="UniProtKB-KW"/>
</dbReference>
<dbReference type="KEGG" id="trz:GWP43_00390"/>
<evidence type="ECO:0000256" key="1">
    <source>
        <dbReference type="ARBA" id="ARBA00011900"/>
    </source>
</evidence>
<evidence type="ECO:0000256" key="4">
    <source>
        <dbReference type="ARBA" id="ARBA00022691"/>
    </source>
</evidence>
<sequence length="1021" mass="117009">MSIKAKDMTMAERKERVAQLVNQFKENEPFYLSKNFVESEVRNKFIDPLLECLKWDVKNEKGARHDRQEVITEDRVVMNGQVKHPDYTLCYGGERKMYVEAKQPSVDLKTNPEPALQVRRYAYTSKMPIAVLTDFQELAIYDTRIKPSEKDTAATARIEYLTYDQLSENFESLYDKISWDAVDLGKFDTYYEGTKDKRGTATVDDDILNMIEKWRMVLAEDIALHNDEIDAFNLTGAVQKIIDRLLFLRICEDKEIEEGNQLKKIAEQKTAIYKNVQRLFENANAKFNAGLFASDQWLDELAVADKTLISIINALYYPECQYEFSVLPVEILGSIYERFLGKIIRFTRKTKNGHSIEILEKPEVQKAGGVYYTPPYIVKYIVENTIGKKLAGRTPDEVSRLRFVDPACGSGSFLVGAYQYLLDWHLDWYYAEARRAQAEKKGLIYKDAATQGYKLSIEEKKRILLNNIYGVDIDAQAVEVTKLSLFLKLLENEGKALSATGQAALFRTSDIQAKILPNMSHNIKCGNSLIGTDYYTGKDLTLFGIEEQRKVNAFDWDAQFPGIFADGGFDCVIGNPPYVKEYTDTGCFEGLHNHPCYQGKMDLWYFFGYQAIRFTKENGLVGFIAPNNWITNAGASLFRDFVLDNAKIVTYTDFGNYKVFETASIQTMIYIMQKTKMNECYSVEYSRLNNAHAELSEVIDFLAGNGEENITRFEAEIVKNVCKDTYILFLNKKNSVILNHIKRNSNAGLTEGEIAQGIVAPQDFCNRASALTLGDENLQGTGIFNLSMDEYNALNLSSEEKELVKPFYTSTELHKYYGNANNKLWVIYTTSKFKNKSEMKAYPNLKAHLDKFIQVITSDNRPYGLHRARDEKFFRGEKIVSLRKTAEPRFTYTDFDCYVSQSYNVIKTERFNLKFLTAILNSNVIKFWLRYKGKMQGDNFQVDKEPLLELPLIVPTESEQAHLSVLADQMITAQEQLNSAISDSDKKFLQQRVDILDKQINTVVYGLYGLTADEVKIVERE</sequence>
<dbReference type="EMBL" id="CP048020">
    <property type="protein sequence ID" value="QHX42168.1"/>
    <property type="molecule type" value="Genomic_DNA"/>
</dbReference>
<gene>
    <name evidence="10" type="ORF">GWP43_00390</name>
</gene>
<evidence type="ECO:0000256" key="6">
    <source>
        <dbReference type="ARBA" id="ARBA00023125"/>
    </source>
</evidence>
<feature type="domain" description="Type II methyltransferase M.TaqI-like" evidence="8">
    <location>
        <begin position="466"/>
        <end position="660"/>
    </location>
</feature>
<dbReference type="Gene3D" id="3.90.1570.30">
    <property type="match status" value="1"/>
</dbReference>
<reference evidence="10 11" key="1">
    <citation type="submission" date="2020-01" db="EMBL/GenBank/DDBJ databases">
        <title>Complete genome sequence of a human oral phylogroup 1 Treponema sp. strain ATCC 700766, originally isolated from periodontitis dental plaque.</title>
        <authorList>
            <person name="Chan Y."/>
            <person name="Huo Y.-B."/>
            <person name="Yu X.-L."/>
            <person name="Zeng H."/>
            <person name="Leung W.-K."/>
            <person name="Watt R.M."/>
        </authorList>
    </citation>
    <scope>NUCLEOTIDE SEQUENCE [LARGE SCALE GENOMIC DNA]</scope>
    <source>
        <strain evidence="10 11">OMZ 804</strain>
    </source>
</reference>
<evidence type="ECO:0000256" key="7">
    <source>
        <dbReference type="ARBA" id="ARBA00047942"/>
    </source>
</evidence>
<dbReference type="PROSITE" id="PS00092">
    <property type="entry name" value="N6_MTASE"/>
    <property type="match status" value="1"/>
</dbReference>
<dbReference type="PANTHER" id="PTHR33841">
    <property type="entry name" value="DNA METHYLTRANSFERASE YEEA-RELATED"/>
    <property type="match status" value="1"/>
</dbReference>
<comment type="catalytic activity">
    <reaction evidence="7">
        <text>a 2'-deoxyadenosine in DNA + S-adenosyl-L-methionine = an N(6)-methyl-2'-deoxyadenosine in DNA + S-adenosyl-L-homocysteine + H(+)</text>
        <dbReference type="Rhea" id="RHEA:15197"/>
        <dbReference type="Rhea" id="RHEA-COMP:12418"/>
        <dbReference type="Rhea" id="RHEA-COMP:12419"/>
        <dbReference type="ChEBI" id="CHEBI:15378"/>
        <dbReference type="ChEBI" id="CHEBI:57856"/>
        <dbReference type="ChEBI" id="CHEBI:59789"/>
        <dbReference type="ChEBI" id="CHEBI:90615"/>
        <dbReference type="ChEBI" id="CHEBI:90616"/>
        <dbReference type="EC" id="2.1.1.72"/>
    </reaction>
</comment>
<keyword evidence="4" id="KW-0949">S-adenosyl-L-methionine</keyword>
<keyword evidence="3" id="KW-0808">Transferase</keyword>
<organism evidence="10 11">
    <name type="scientific">Treponema vincentii</name>
    <dbReference type="NCBI Taxonomy" id="69710"/>
    <lineage>
        <taxon>Bacteria</taxon>
        <taxon>Pseudomonadati</taxon>
        <taxon>Spirochaetota</taxon>
        <taxon>Spirochaetia</taxon>
        <taxon>Spirochaetales</taxon>
        <taxon>Treponemataceae</taxon>
        <taxon>Treponema</taxon>
    </lineage>
</organism>
<protein>
    <recommendedName>
        <fullName evidence="1">site-specific DNA-methyltransferase (adenine-specific)</fullName>
        <ecNumber evidence="1">2.1.1.72</ecNumber>
    </recommendedName>
</protein>
<dbReference type="Gene3D" id="3.40.50.150">
    <property type="entry name" value="Vaccinia Virus protein VP39"/>
    <property type="match status" value="1"/>
</dbReference>
<dbReference type="InterPro" id="IPR029063">
    <property type="entry name" value="SAM-dependent_MTases_sf"/>
</dbReference>
<dbReference type="GO" id="GO:0009007">
    <property type="term" value="F:site-specific DNA-methyltransferase (adenine-specific) activity"/>
    <property type="evidence" value="ECO:0007669"/>
    <property type="project" value="UniProtKB-EC"/>
</dbReference>
<dbReference type="InterPro" id="IPR011639">
    <property type="entry name" value="MethylTrfase_TaqI-like_dom"/>
</dbReference>
<dbReference type="InterPro" id="IPR002052">
    <property type="entry name" value="DNA_methylase_N6_adenine_CS"/>
</dbReference>
<dbReference type="REBASE" id="379264">
    <property type="entry name" value="Tsp804ORF390P"/>
</dbReference>
<dbReference type="PRINTS" id="PR00507">
    <property type="entry name" value="N12N6MTFRASE"/>
</dbReference>
<evidence type="ECO:0000259" key="8">
    <source>
        <dbReference type="Pfam" id="PF07669"/>
    </source>
</evidence>
<accession>A0A6P1XXF5</accession>
<feature type="domain" description="TaqI-like C-terminal specificity" evidence="9">
    <location>
        <begin position="806"/>
        <end position="951"/>
    </location>
</feature>
<dbReference type="Proteomes" id="UP000464374">
    <property type="component" value="Chromosome"/>
</dbReference>
<evidence type="ECO:0000256" key="5">
    <source>
        <dbReference type="ARBA" id="ARBA00022747"/>
    </source>
</evidence>
<keyword evidence="2 10" id="KW-0489">Methyltransferase</keyword>
<evidence type="ECO:0000256" key="2">
    <source>
        <dbReference type="ARBA" id="ARBA00022603"/>
    </source>
</evidence>
<dbReference type="Pfam" id="PF12950">
    <property type="entry name" value="TaqI_C"/>
    <property type="match status" value="1"/>
</dbReference>
<dbReference type="InterPro" id="IPR025931">
    <property type="entry name" value="TaqI_C"/>
</dbReference>